<dbReference type="InterPro" id="IPR038336">
    <property type="entry name" value="NET_sf"/>
</dbReference>
<evidence type="ECO:0000313" key="8">
    <source>
        <dbReference type="EMBL" id="KAG0493286.1"/>
    </source>
</evidence>
<dbReference type="SUPFAM" id="SSF47370">
    <property type="entry name" value="Bromodomain"/>
    <property type="match status" value="1"/>
</dbReference>
<feature type="region of interest" description="Disordered" evidence="5">
    <location>
        <begin position="25"/>
        <end position="51"/>
    </location>
</feature>
<dbReference type="InterPro" id="IPR036427">
    <property type="entry name" value="Bromodomain-like_sf"/>
</dbReference>
<dbReference type="PANTHER" id="PTHR45926">
    <property type="entry name" value="OSJNBA0053K19.4 PROTEIN"/>
    <property type="match status" value="1"/>
</dbReference>
<feature type="compositionally biased region" description="Polar residues" evidence="5">
    <location>
        <begin position="382"/>
        <end position="398"/>
    </location>
</feature>
<feature type="region of interest" description="Disordered" evidence="5">
    <location>
        <begin position="528"/>
        <end position="608"/>
    </location>
</feature>
<name>A0A835VEC2_VANPL</name>
<comment type="caution">
    <text evidence="8">The sequence shown here is derived from an EMBL/GenBank/DDBJ whole genome shotgun (WGS) entry which is preliminary data.</text>
</comment>
<evidence type="ECO:0000256" key="5">
    <source>
        <dbReference type="SAM" id="MobiDB-lite"/>
    </source>
</evidence>
<dbReference type="PROSITE" id="PS51525">
    <property type="entry name" value="NET"/>
    <property type="match status" value="1"/>
</dbReference>
<evidence type="ECO:0000259" key="7">
    <source>
        <dbReference type="PROSITE" id="PS51525"/>
    </source>
</evidence>
<dbReference type="EMBL" id="JADCNM010000002">
    <property type="protein sequence ID" value="KAG0493286.1"/>
    <property type="molecule type" value="Genomic_DNA"/>
</dbReference>
<dbReference type="SMART" id="SM00297">
    <property type="entry name" value="BROMO"/>
    <property type="match status" value="1"/>
</dbReference>
<evidence type="ECO:0000256" key="3">
    <source>
        <dbReference type="ARBA" id="ARBA00023163"/>
    </source>
</evidence>
<dbReference type="OrthoDB" id="21449at2759"/>
<evidence type="ECO:0000256" key="2">
    <source>
        <dbReference type="ARBA" id="ARBA00023117"/>
    </source>
</evidence>
<evidence type="ECO:0000256" key="1">
    <source>
        <dbReference type="ARBA" id="ARBA00023015"/>
    </source>
</evidence>
<reference evidence="8 9" key="1">
    <citation type="journal article" date="2020" name="Nat. Food">
        <title>A phased Vanilla planifolia genome enables genetic improvement of flavour and production.</title>
        <authorList>
            <person name="Hasing T."/>
            <person name="Tang H."/>
            <person name="Brym M."/>
            <person name="Khazi F."/>
            <person name="Huang T."/>
            <person name="Chambers A.H."/>
        </authorList>
    </citation>
    <scope>NUCLEOTIDE SEQUENCE [LARGE SCALE GENOMIC DNA]</scope>
    <source>
        <tissue evidence="8">Leaf</tissue>
    </source>
</reference>
<protein>
    <submittedName>
        <fullName evidence="8">Uncharacterized protein</fullName>
    </submittedName>
</protein>
<feature type="domain" description="NET" evidence="7">
    <location>
        <begin position="410"/>
        <end position="491"/>
    </location>
</feature>
<feature type="compositionally biased region" description="Basic and acidic residues" evidence="5">
    <location>
        <begin position="411"/>
        <end position="421"/>
    </location>
</feature>
<feature type="region of interest" description="Disordered" evidence="5">
    <location>
        <begin position="381"/>
        <end position="421"/>
    </location>
</feature>
<dbReference type="Pfam" id="PF17035">
    <property type="entry name" value="BET"/>
    <property type="match status" value="1"/>
</dbReference>
<evidence type="ECO:0000256" key="4">
    <source>
        <dbReference type="PROSITE-ProRule" id="PRU00035"/>
    </source>
</evidence>
<dbReference type="Proteomes" id="UP000639772">
    <property type="component" value="Unassembled WGS sequence"/>
</dbReference>
<evidence type="ECO:0000259" key="6">
    <source>
        <dbReference type="PROSITE" id="PS50014"/>
    </source>
</evidence>
<feature type="domain" description="Bromo" evidence="6">
    <location>
        <begin position="237"/>
        <end position="301"/>
    </location>
</feature>
<dbReference type="Gene3D" id="1.20.920.10">
    <property type="entry name" value="Bromodomain-like"/>
    <property type="match status" value="1"/>
</dbReference>
<organism evidence="8 9">
    <name type="scientific">Vanilla planifolia</name>
    <name type="common">Vanilla</name>
    <dbReference type="NCBI Taxonomy" id="51239"/>
    <lineage>
        <taxon>Eukaryota</taxon>
        <taxon>Viridiplantae</taxon>
        <taxon>Streptophyta</taxon>
        <taxon>Embryophyta</taxon>
        <taxon>Tracheophyta</taxon>
        <taxon>Spermatophyta</taxon>
        <taxon>Magnoliopsida</taxon>
        <taxon>Liliopsida</taxon>
        <taxon>Asparagales</taxon>
        <taxon>Orchidaceae</taxon>
        <taxon>Vanilloideae</taxon>
        <taxon>Vanilleae</taxon>
        <taxon>Vanilla</taxon>
    </lineage>
</organism>
<dbReference type="Gene3D" id="1.20.1270.220">
    <property type="match status" value="1"/>
</dbReference>
<proteinExistence type="predicted"/>
<gene>
    <name evidence="8" type="ORF">HPP92_004280</name>
</gene>
<dbReference type="Pfam" id="PF00439">
    <property type="entry name" value="Bromodomain"/>
    <property type="match status" value="1"/>
</dbReference>
<dbReference type="PROSITE" id="PS50014">
    <property type="entry name" value="BROMODOMAIN_2"/>
    <property type="match status" value="1"/>
</dbReference>
<keyword evidence="1" id="KW-0805">Transcription regulation</keyword>
<evidence type="ECO:0000313" key="9">
    <source>
        <dbReference type="Proteomes" id="UP000639772"/>
    </source>
</evidence>
<keyword evidence="3" id="KW-0804">Transcription</keyword>
<dbReference type="AlphaFoldDB" id="A0A835VEC2"/>
<accession>A0A835VEC2</accession>
<dbReference type="InterPro" id="IPR027353">
    <property type="entry name" value="NET_dom"/>
</dbReference>
<sequence>MASAILASRNEPYWAEPKVYMRKPPCSNPNPRLDPNPNPSIVPKSSNRGSYDANVRISNDDVVMAAGMVLSEDSSSLNRKSTSLNHRRDASHTSTRFSYVSFNISTCTRNERRELKRRLVAELEQVRSVSCRIESRDLQSSARSVGHSVSGIYCTGREVTSPAPVHQSQLALADSYSRKEQAFHSAKTVMLPVVLHKQEPFSQPEVKQDSVKLLSGMMKKCGQILSKLMRQKGGVWFNSPVDVEGMGLHDYRQIIKTPMDLGTVRSRLNNGFYLTPLDFAEDIRLTFRNALIYNPETHEVHKLASHLNLQFEGLFGPAYAKYEKQKMGNADSISEKQLCNSWSDLVPVNGPIAEPPPVSQPGHVAVPVQQQLQSKLVAPPALSTSWPQTHPQQQQFSTAVRKAGGKLPKPKAKDPNKRPMSYEERQKLSLGLQSLPQEKMNQVIFILRRRNVDTQQDGDEIVLDFETMDTETLWELDRFLCNCKKMLSKIKRQEALAGSMLCSAAGSHSIDGDHKLCVEDDAPEALALKSSKKGDPGDEDVDIGEDLPSTNYPTVVIEKDDGNGSCSSSSGSESSSSSDSESGSSSGSDSDDEDPHSPVAALRSPPRN</sequence>
<dbReference type="InterPro" id="IPR001487">
    <property type="entry name" value="Bromodomain"/>
</dbReference>
<feature type="compositionally biased region" description="Low complexity" evidence="5">
    <location>
        <begin position="563"/>
        <end position="588"/>
    </location>
</feature>
<keyword evidence="2 4" id="KW-0103">Bromodomain</keyword>
<dbReference type="PRINTS" id="PR00503">
    <property type="entry name" value="BROMODOMAIN"/>
</dbReference>
<feature type="compositionally biased region" description="Pro residues" evidence="5">
    <location>
        <begin position="26"/>
        <end position="40"/>
    </location>
</feature>